<proteinExistence type="predicted"/>
<name>A0A484KEV0_9ASTE</name>
<keyword evidence="2" id="KW-1185">Reference proteome</keyword>
<dbReference type="EMBL" id="OOIL02000403">
    <property type="protein sequence ID" value="VFQ64343.1"/>
    <property type="molecule type" value="Genomic_DNA"/>
</dbReference>
<protein>
    <submittedName>
        <fullName evidence="1">Uncharacterized protein</fullName>
    </submittedName>
</protein>
<evidence type="ECO:0000313" key="1">
    <source>
        <dbReference type="EMBL" id="VFQ64343.1"/>
    </source>
</evidence>
<gene>
    <name evidence="1" type="ORF">CCAM_LOCUS6119</name>
</gene>
<reference evidence="1 2" key="1">
    <citation type="submission" date="2018-04" db="EMBL/GenBank/DDBJ databases">
        <authorList>
            <person name="Vogel A."/>
        </authorList>
    </citation>
    <scope>NUCLEOTIDE SEQUENCE [LARGE SCALE GENOMIC DNA]</scope>
</reference>
<dbReference type="AlphaFoldDB" id="A0A484KEV0"/>
<sequence>MSRSSQFLARVSLVSSLSPSFRFFCLRVEHNEGSRTVASVFSPSCYHQIKHLVNLRLYYAISAYESILSVPCQCLLGQLSISFLLILPSTGRAQVGESNGGFRVLPLTGEDGLRRLSGKDISSLLSLFSPSLSLFECTPG</sequence>
<organism evidence="1 2">
    <name type="scientific">Cuscuta campestris</name>
    <dbReference type="NCBI Taxonomy" id="132261"/>
    <lineage>
        <taxon>Eukaryota</taxon>
        <taxon>Viridiplantae</taxon>
        <taxon>Streptophyta</taxon>
        <taxon>Embryophyta</taxon>
        <taxon>Tracheophyta</taxon>
        <taxon>Spermatophyta</taxon>
        <taxon>Magnoliopsida</taxon>
        <taxon>eudicotyledons</taxon>
        <taxon>Gunneridae</taxon>
        <taxon>Pentapetalae</taxon>
        <taxon>asterids</taxon>
        <taxon>lamiids</taxon>
        <taxon>Solanales</taxon>
        <taxon>Convolvulaceae</taxon>
        <taxon>Cuscuteae</taxon>
        <taxon>Cuscuta</taxon>
        <taxon>Cuscuta subgen. Grammica</taxon>
        <taxon>Cuscuta sect. Cleistogrammica</taxon>
    </lineage>
</organism>
<accession>A0A484KEV0</accession>
<dbReference type="Proteomes" id="UP000595140">
    <property type="component" value="Unassembled WGS sequence"/>
</dbReference>
<evidence type="ECO:0000313" key="2">
    <source>
        <dbReference type="Proteomes" id="UP000595140"/>
    </source>
</evidence>